<organism evidence="1 2">
    <name type="scientific">Periplaneta americana</name>
    <name type="common">American cockroach</name>
    <name type="synonym">Blatta americana</name>
    <dbReference type="NCBI Taxonomy" id="6978"/>
    <lineage>
        <taxon>Eukaryota</taxon>
        <taxon>Metazoa</taxon>
        <taxon>Ecdysozoa</taxon>
        <taxon>Arthropoda</taxon>
        <taxon>Hexapoda</taxon>
        <taxon>Insecta</taxon>
        <taxon>Pterygota</taxon>
        <taxon>Neoptera</taxon>
        <taxon>Polyneoptera</taxon>
        <taxon>Dictyoptera</taxon>
        <taxon>Blattodea</taxon>
        <taxon>Blattoidea</taxon>
        <taxon>Blattidae</taxon>
        <taxon>Blattinae</taxon>
        <taxon>Periplaneta</taxon>
    </lineage>
</organism>
<reference evidence="1 2" key="1">
    <citation type="journal article" date="2022" name="Allergy">
        <title>Genome assembly and annotation of Periplaneta americana reveal a comprehensive cockroach allergen profile.</title>
        <authorList>
            <person name="Wang L."/>
            <person name="Xiong Q."/>
            <person name="Saelim N."/>
            <person name="Wang L."/>
            <person name="Nong W."/>
            <person name="Wan A.T."/>
            <person name="Shi M."/>
            <person name="Liu X."/>
            <person name="Cao Q."/>
            <person name="Hui J.H.L."/>
            <person name="Sookrung N."/>
            <person name="Leung T.F."/>
            <person name="Tungtrongchitr A."/>
            <person name="Tsui S.K.W."/>
        </authorList>
    </citation>
    <scope>NUCLEOTIDE SEQUENCE [LARGE SCALE GENOMIC DNA]</scope>
    <source>
        <strain evidence="1">PWHHKU_190912</strain>
    </source>
</reference>
<comment type="caution">
    <text evidence="1">The sequence shown here is derived from an EMBL/GenBank/DDBJ whole genome shotgun (WGS) entry which is preliminary data.</text>
</comment>
<dbReference type="EMBL" id="JAJSOF020000027">
    <property type="protein sequence ID" value="KAJ4433607.1"/>
    <property type="molecule type" value="Genomic_DNA"/>
</dbReference>
<evidence type="ECO:0000313" key="2">
    <source>
        <dbReference type="Proteomes" id="UP001148838"/>
    </source>
</evidence>
<evidence type="ECO:0000313" key="1">
    <source>
        <dbReference type="EMBL" id="KAJ4433607.1"/>
    </source>
</evidence>
<dbReference type="Proteomes" id="UP001148838">
    <property type="component" value="Unassembled WGS sequence"/>
</dbReference>
<proteinExistence type="predicted"/>
<sequence length="227" mass="26376">MLLLINNNLKINNGPVFITAGSPLYVLNIAHNRIRVLRSVTKLTEKEIGEAWFVEQLAMVWKVPSSIPTDGGIFPFAKFPERTRVHSASYQIEYRVFSGAKNYVLTWIPSAVRLQYFKLYDPRILLRLSSCGTSVDVKFSRYKNCLSDRRRRFSCDNLREYIVVYCNAGNCINDDEDLTLQEYAIRKVQDNREGLELNGLHQLLVYADDVNMLEKIHKRLGKTREFY</sequence>
<accession>A0ABQ8SIQ9</accession>
<protein>
    <submittedName>
        <fullName evidence="1">Uncharacterized protein</fullName>
    </submittedName>
</protein>
<gene>
    <name evidence="1" type="ORF">ANN_15917</name>
</gene>
<keyword evidence="2" id="KW-1185">Reference proteome</keyword>
<name>A0ABQ8SIQ9_PERAM</name>